<evidence type="ECO:0000259" key="4">
    <source>
        <dbReference type="Pfam" id="PF13193"/>
    </source>
</evidence>
<accession>A0A6C7E123</accession>
<dbReference type="EC" id="6.2.1.-" evidence="5"/>
<gene>
    <name evidence="5" type="ORF">YM304_16000</name>
</gene>
<name>A0A6C7E123_ILUCY</name>
<proteinExistence type="inferred from homology"/>
<dbReference type="GO" id="GO:0016877">
    <property type="term" value="F:ligase activity, forming carbon-sulfur bonds"/>
    <property type="evidence" value="ECO:0007669"/>
    <property type="project" value="UniProtKB-ARBA"/>
</dbReference>
<dbReference type="InterPro" id="IPR025110">
    <property type="entry name" value="AMP-bd_C"/>
</dbReference>
<evidence type="ECO:0000313" key="6">
    <source>
        <dbReference type="Proteomes" id="UP000011863"/>
    </source>
</evidence>
<dbReference type="Gene3D" id="3.40.50.12780">
    <property type="entry name" value="N-terminal domain of ligase-like"/>
    <property type="match status" value="1"/>
</dbReference>
<feature type="domain" description="AMP-binding enzyme C-terminal" evidence="4">
    <location>
        <begin position="437"/>
        <end position="512"/>
    </location>
</feature>
<protein>
    <submittedName>
        <fullName evidence="5">Putative fatty-acid--CoA ligase</fullName>
        <ecNumber evidence="5">6.2.1.-</ecNumber>
    </submittedName>
</protein>
<evidence type="ECO:0000259" key="3">
    <source>
        <dbReference type="Pfam" id="PF00501"/>
    </source>
</evidence>
<dbReference type="InterPro" id="IPR000873">
    <property type="entry name" value="AMP-dep_synth/lig_dom"/>
</dbReference>
<sequence>MTTPHGLPMTVKQLLTSASRRFADKVALVHDGRSYTYGELADRANQLGHLLLDLGVGPGQPVAMLLPNGPDYVIADQAIARIGAARVALTEMLSPKEIAHCLTDSGATVAIAGASMFDAAAAAGSDDLRAIVTVDDAAQRSEVAIPSGVTVVALDAAVEQLPTTVPDSDPTEDDLGLIIYTGGTTGKPKGVMHLQRQLALNLCSHVIETGMQDDERLLLMSPLPHSAGFLLQTAFLRGATVFLEQKFDPELVVQRIADDRVTYTFMVPTMIYRVLDAVEGRTLDLGSLRTILYGAAPITVDRLRQGLEIFGPVFMQLYAQSEAPNFITRLRREDHSTDPDVVHRLSSCGQAVALAEVRIVGDDGEDVAVGEIGEVAALTPYTMVGYNNRPDATATTLRNGWLFTGDIGRLDADGYLYLLDRKNDMIISGGMNVYTSEVEGAIVDVPGVQQVAVVGVPHPDWGEAVIAYVVADEHDAGIVDRVIAACRTDLAKYKVPKQVHVVAELPTTVFGKIDKKALRNAST</sequence>
<dbReference type="PROSITE" id="PS00455">
    <property type="entry name" value="AMP_BINDING"/>
    <property type="match status" value="1"/>
</dbReference>
<evidence type="ECO:0000313" key="5">
    <source>
        <dbReference type="EMBL" id="BAN01914.1"/>
    </source>
</evidence>
<dbReference type="Pfam" id="PF13193">
    <property type="entry name" value="AMP-binding_C"/>
    <property type="match status" value="1"/>
</dbReference>
<evidence type="ECO:0000256" key="2">
    <source>
        <dbReference type="ARBA" id="ARBA00022598"/>
    </source>
</evidence>
<dbReference type="Pfam" id="PF00501">
    <property type="entry name" value="AMP-binding"/>
    <property type="match status" value="1"/>
</dbReference>
<reference evidence="5 6" key="1">
    <citation type="journal article" date="2013" name="Int. J. Syst. Evol. Microbiol.">
        <title>Ilumatobacter nonamiense sp. nov. and Ilumatobacter coccineum sp. nov., isolated from seashore sand.</title>
        <authorList>
            <person name="Matsumoto A."/>
            <person name="Kasai H."/>
            <person name="Matsuo Y."/>
            <person name="Shizuri Y."/>
            <person name="Ichikawa N."/>
            <person name="Fujita N."/>
            <person name="Omura S."/>
            <person name="Takahashi Y."/>
        </authorList>
    </citation>
    <scope>NUCLEOTIDE SEQUENCE [LARGE SCALE GENOMIC DNA]</scope>
    <source>
        <strain evidence="6">NBRC 103263 / KCTC 29153 / YM16-304</strain>
    </source>
</reference>
<dbReference type="InterPro" id="IPR020845">
    <property type="entry name" value="AMP-binding_CS"/>
</dbReference>
<dbReference type="PANTHER" id="PTHR43767:SF7">
    <property type="entry name" value="MEDIUM_LONG-CHAIN-FATTY-ACID--COA LIGASE FADD8"/>
    <property type="match status" value="1"/>
</dbReference>
<dbReference type="KEGG" id="aym:YM304_16000"/>
<dbReference type="SUPFAM" id="SSF56801">
    <property type="entry name" value="Acetyl-CoA synthetase-like"/>
    <property type="match status" value="1"/>
</dbReference>
<dbReference type="InterPro" id="IPR050237">
    <property type="entry name" value="ATP-dep_AMP-bd_enzyme"/>
</dbReference>
<dbReference type="Proteomes" id="UP000011863">
    <property type="component" value="Chromosome"/>
</dbReference>
<organism evidence="5 6">
    <name type="scientific">Ilumatobacter coccineus (strain NBRC 103263 / KCTC 29153 / YM16-304)</name>
    <dbReference type="NCBI Taxonomy" id="1313172"/>
    <lineage>
        <taxon>Bacteria</taxon>
        <taxon>Bacillati</taxon>
        <taxon>Actinomycetota</taxon>
        <taxon>Acidimicrobiia</taxon>
        <taxon>Acidimicrobiales</taxon>
        <taxon>Ilumatobacteraceae</taxon>
        <taxon>Ilumatobacter</taxon>
    </lineage>
</organism>
<feature type="domain" description="AMP-dependent synthetase/ligase" evidence="3">
    <location>
        <begin position="18"/>
        <end position="386"/>
    </location>
</feature>
<keyword evidence="6" id="KW-1185">Reference proteome</keyword>
<evidence type="ECO:0000256" key="1">
    <source>
        <dbReference type="ARBA" id="ARBA00006432"/>
    </source>
</evidence>
<dbReference type="InterPro" id="IPR042099">
    <property type="entry name" value="ANL_N_sf"/>
</dbReference>
<dbReference type="InterPro" id="IPR045851">
    <property type="entry name" value="AMP-bd_C_sf"/>
</dbReference>
<dbReference type="EMBL" id="AP012057">
    <property type="protein sequence ID" value="BAN01914.1"/>
    <property type="molecule type" value="Genomic_DNA"/>
</dbReference>
<dbReference type="AlphaFoldDB" id="A0A6C7E123"/>
<comment type="similarity">
    <text evidence="1">Belongs to the ATP-dependent AMP-binding enzyme family.</text>
</comment>
<dbReference type="FunFam" id="3.30.300.30:FF:000008">
    <property type="entry name" value="2,3-dihydroxybenzoate-AMP ligase"/>
    <property type="match status" value="1"/>
</dbReference>
<dbReference type="Gene3D" id="3.30.300.30">
    <property type="match status" value="1"/>
</dbReference>
<dbReference type="OrthoDB" id="9803968at2"/>
<keyword evidence="2 5" id="KW-0436">Ligase</keyword>
<dbReference type="PANTHER" id="PTHR43767">
    <property type="entry name" value="LONG-CHAIN-FATTY-ACID--COA LIGASE"/>
    <property type="match status" value="1"/>
</dbReference>